<proteinExistence type="predicted"/>
<feature type="compositionally biased region" description="Low complexity" evidence="1">
    <location>
        <begin position="419"/>
        <end position="430"/>
    </location>
</feature>
<protein>
    <submittedName>
        <fullName evidence="2">E3 ubiquitin ligase</fullName>
    </submittedName>
</protein>
<evidence type="ECO:0000256" key="1">
    <source>
        <dbReference type="SAM" id="MobiDB-lite"/>
    </source>
</evidence>
<feature type="region of interest" description="Disordered" evidence="1">
    <location>
        <begin position="164"/>
        <end position="519"/>
    </location>
</feature>
<feature type="compositionally biased region" description="Polar residues" evidence="1">
    <location>
        <begin position="458"/>
        <end position="477"/>
    </location>
</feature>
<feature type="compositionally biased region" description="Basic and acidic residues" evidence="1">
    <location>
        <begin position="184"/>
        <end position="196"/>
    </location>
</feature>
<feature type="compositionally biased region" description="Basic and acidic residues" evidence="1">
    <location>
        <begin position="223"/>
        <end position="232"/>
    </location>
</feature>
<organism evidence="2 3">
    <name type="scientific">Ramalina farinacea</name>
    <dbReference type="NCBI Taxonomy" id="258253"/>
    <lineage>
        <taxon>Eukaryota</taxon>
        <taxon>Fungi</taxon>
        <taxon>Dikarya</taxon>
        <taxon>Ascomycota</taxon>
        <taxon>Pezizomycotina</taxon>
        <taxon>Lecanoromycetes</taxon>
        <taxon>OSLEUM clade</taxon>
        <taxon>Lecanoromycetidae</taxon>
        <taxon>Lecanorales</taxon>
        <taxon>Lecanorineae</taxon>
        <taxon>Ramalinaceae</taxon>
        <taxon>Ramalina</taxon>
    </lineage>
</organism>
<comment type="caution">
    <text evidence="2">The sequence shown here is derived from an EMBL/GenBank/DDBJ whole genome shotgun (WGS) entry which is preliminary data.</text>
</comment>
<feature type="compositionally biased region" description="Basic residues" evidence="1">
    <location>
        <begin position="497"/>
        <end position="507"/>
    </location>
</feature>
<reference evidence="2" key="1">
    <citation type="journal article" date="2023" name="Genome Biol. Evol.">
        <title>First Whole Genome Sequence and Flow Cytometry Genome Size Data for the Lichen-Forming Fungus Ramalina farinacea (Ascomycota).</title>
        <authorList>
            <person name="Llewellyn T."/>
            <person name="Mian S."/>
            <person name="Hill R."/>
            <person name="Leitch I.J."/>
            <person name="Gaya E."/>
        </authorList>
    </citation>
    <scope>NUCLEOTIDE SEQUENCE</scope>
    <source>
        <strain evidence="2">LIQ254RAFAR</strain>
    </source>
</reference>
<dbReference type="AlphaFoldDB" id="A0AA43QSZ9"/>
<feature type="compositionally biased region" description="Basic residues" evidence="1">
    <location>
        <begin position="322"/>
        <end position="331"/>
    </location>
</feature>
<accession>A0AA43QSZ9</accession>
<gene>
    <name evidence="2" type="primary">PSH1</name>
    <name evidence="2" type="ORF">OHK93_002361</name>
</gene>
<evidence type="ECO:0000313" key="3">
    <source>
        <dbReference type="Proteomes" id="UP001161017"/>
    </source>
</evidence>
<keyword evidence="3" id="KW-1185">Reference proteome</keyword>
<feature type="compositionally biased region" description="Low complexity" evidence="1">
    <location>
        <begin position="384"/>
        <end position="395"/>
    </location>
</feature>
<evidence type="ECO:0000313" key="2">
    <source>
        <dbReference type="EMBL" id="MDI1491154.1"/>
    </source>
</evidence>
<feature type="compositionally biased region" description="Basic and acidic residues" evidence="1">
    <location>
        <begin position="363"/>
        <end position="379"/>
    </location>
</feature>
<feature type="compositionally biased region" description="Polar residues" evidence="1">
    <location>
        <begin position="197"/>
        <end position="222"/>
    </location>
</feature>
<dbReference type="Proteomes" id="UP001161017">
    <property type="component" value="Unassembled WGS sequence"/>
</dbReference>
<dbReference type="EMBL" id="JAPUFD010000013">
    <property type="protein sequence ID" value="MDI1491154.1"/>
    <property type="molecule type" value="Genomic_DNA"/>
</dbReference>
<sequence>MCSSNPAPSFALRDIAHVLATRAELLPVGETTQEHKKWQEDERQKLEFDRASNRGLFEGAFNNKPSLVSIRDNQDNVLRCPMCTWELEDRVCSSCGWSDLSDGAGGTVSLSDEGLSEAGSISVYSGSDYGLPFDDHPHLHENPYVEDMFPGRHIGSVTLSIDSDQEGSVGSLDGFIVNDEDDDPPRHPFHEIHDGSEASSNFGSDMNGSVSTVDSDEIQQIRNIEEPEDLHNPSDPPPPSRSPDFVDIYSDSEPRAGGRPWRAQRQATRNHLFGLGHSSSRRETPRNAPIYRGVNGFRSTAAPRTIDLGNTSSDDSSSHPQPPRRRARLRRMISSDDDDEPRFRMPIPEIDDGSSETAVAESQETRSRASAPRRDRERSIPGAFPESFSHSEPSSQAVYLDLTSPTATETLPNHLDIPSSSSRNRAQSSRRIFHEPSNRPPSHLPSPRHRMHSPPSTYRASSTTLQAGNEGSPNRQPINVRRYYERFGAGESEVPSQRKRRNRQRGHRQPDEMDNDSAN</sequence>
<name>A0AA43QSZ9_9LECA</name>